<dbReference type="OrthoDB" id="2560628at2759"/>
<feature type="transmembrane region" description="Helical" evidence="2">
    <location>
        <begin position="178"/>
        <end position="197"/>
    </location>
</feature>
<keyword evidence="2" id="KW-0812">Transmembrane</keyword>
<dbReference type="Proteomes" id="UP000014071">
    <property type="component" value="Unassembled WGS sequence"/>
</dbReference>
<dbReference type="RefSeq" id="XP_012186168.1">
    <property type="nucleotide sequence ID" value="XM_012330778.1"/>
</dbReference>
<keyword evidence="2" id="KW-1133">Transmembrane helix</keyword>
<evidence type="ECO:0000256" key="1">
    <source>
        <dbReference type="SAM" id="MobiDB-lite"/>
    </source>
</evidence>
<dbReference type="HOGENOM" id="CLU_068308_0_0_1"/>
<dbReference type="PANTHER" id="PTHR42109">
    <property type="entry name" value="UNPLACED GENOMIC SCAFFOLD UM_SCAF_CONTIG_1.265, WHOLE GENOME SHOTGUN SEQUENCE"/>
    <property type="match status" value="1"/>
</dbReference>
<gene>
    <name evidence="4" type="ORF">PHSY_000135</name>
</gene>
<sequence>MCIDFTCTASLFLARHCIHSSSARASDAAHSAPMRARNFHGGVMRAVFFRCGFASERVKNVFLPIMTYSTATIINIAFIPLYLPLFVLNILNLVHHRPIRTSGYLPLLIVTVLHLVGNTILVVDYTRSIRSVNLTVWGFILQSIGLSPMISAVLAFYANARDLMGQGTERSEKTIGRVLNLINLAAMICIITGYTNTTFTDSKGILLSHPTLPIQTKIGSILYILLTATLLAITTFGLNSDTKRTRTIRCALFISTPLMIVRSAFAAYTTFSGSILVVKSIWAKLVLQYVSEFVALAVLTCLGLVIKRHQGTREEVVGGGGDDVESVARKGWDSTAEETQQNGKNSVYG</sequence>
<dbReference type="PANTHER" id="PTHR42109:SF2">
    <property type="entry name" value="INTEGRAL MEMBRANE PROTEIN"/>
    <property type="match status" value="1"/>
</dbReference>
<accession>R9NVW5</accession>
<evidence type="ECO:0000313" key="5">
    <source>
        <dbReference type="Proteomes" id="UP000014071"/>
    </source>
</evidence>
<feature type="transmembrane region" description="Helical" evidence="2">
    <location>
        <begin position="103"/>
        <end position="123"/>
    </location>
</feature>
<evidence type="ECO:0000313" key="4">
    <source>
        <dbReference type="EMBL" id="GAC92581.1"/>
    </source>
</evidence>
<evidence type="ECO:0000256" key="2">
    <source>
        <dbReference type="SAM" id="Phobius"/>
    </source>
</evidence>
<reference evidence="5" key="1">
    <citation type="journal article" date="2013" name="Genome Announc.">
        <title>Draft genome sequence of the basidiomycetous yeast-like fungus Pseudozyma hubeiensis SY62, which produces an abundant amount of the biosurfactant mannosylerythritol lipids.</title>
        <authorList>
            <person name="Konishi M."/>
            <person name="Hatada Y."/>
            <person name="Horiuchi J."/>
        </authorList>
    </citation>
    <scope>NUCLEOTIDE SEQUENCE [LARGE SCALE GENOMIC DNA]</scope>
    <source>
        <strain evidence="5">SY62</strain>
    </source>
</reference>
<dbReference type="SMR" id="R9NVW5"/>
<dbReference type="AlphaFoldDB" id="R9NVW5"/>
<keyword evidence="2" id="KW-0472">Membrane</keyword>
<name>R9NVW5_PSEHS</name>
<dbReference type="GeneID" id="24105447"/>
<feature type="transmembrane region" description="Helical" evidence="2">
    <location>
        <begin position="250"/>
        <end position="271"/>
    </location>
</feature>
<feature type="transmembrane region" description="Helical" evidence="2">
    <location>
        <begin position="135"/>
        <end position="157"/>
    </location>
</feature>
<feature type="transmembrane region" description="Helical" evidence="2">
    <location>
        <begin position="65"/>
        <end position="91"/>
    </location>
</feature>
<dbReference type="Pfam" id="PF24800">
    <property type="entry name" value="DUF7702"/>
    <property type="match status" value="1"/>
</dbReference>
<dbReference type="eggNOG" id="ENOG502SX0C">
    <property type="taxonomic scope" value="Eukaryota"/>
</dbReference>
<proteinExistence type="predicted"/>
<dbReference type="EMBL" id="DF238767">
    <property type="protein sequence ID" value="GAC92581.1"/>
    <property type="molecule type" value="Genomic_DNA"/>
</dbReference>
<evidence type="ECO:0000259" key="3">
    <source>
        <dbReference type="Pfam" id="PF24800"/>
    </source>
</evidence>
<feature type="region of interest" description="Disordered" evidence="1">
    <location>
        <begin position="315"/>
        <end position="349"/>
    </location>
</feature>
<feature type="transmembrane region" description="Helical" evidence="2">
    <location>
        <begin position="217"/>
        <end position="238"/>
    </location>
</feature>
<feature type="compositionally biased region" description="Polar residues" evidence="1">
    <location>
        <begin position="337"/>
        <end position="349"/>
    </location>
</feature>
<feature type="transmembrane region" description="Helical" evidence="2">
    <location>
        <begin position="286"/>
        <end position="306"/>
    </location>
</feature>
<protein>
    <recommendedName>
        <fullName evidence="3">DUF7702 domain-containing protein</fullName>
    </recommendedName>
</protein>
<organism evidence="4 5">
    <name type="scientific">Pseudozyma hubeiensis (strain SY62)</name>
    <name type="common">Yeast</name>
    <dbReference type="NCBI Taxonomy" id="1305764"/>
    <lineage>
        <taxon>Eukaryota</taxon>
        <taxon>Fungi</taxon>
        <taxon>Dikarya</taxon>
        <taxon>Basidiomycota</taxon>
        <taxon>Ustilaginomycotina</taxon>
        <taxon>Ustilaginomycetes</taxon>
        <taxon>Ustilaginales</taxon>
        <taxon>Ustilaginaceae</taxon>
        <taxon>Pseudozyma</taxon>
    </lineage>
</organism>
<dbReference type="InterPro" id="IPR056119">
    <property type="entry name" value="DUF7702"/>
</dbReference>
<keyword evidence="5" id="KW-1185">Reference proteome</keyword>
<dbReference type="STRING" id="1305764.R9NVW5"/>
<feature type="domain" description="DUF7702" evidence="3">
    <location>
        <begin position="73"/>
        <end position="307"/>
    </location>
</feature>